<comment type="caution">
    <text evidence="1">The sequence shown here is derived from an EMBL/GenBank/DDBJ whole genome shotgun (WGS) entry which is preliminary data.</text>
</comment>
<gene>
    <name evidence="1" type="ORF">ONE63_000004</name>
</gene>
<evidence type="ECO:0000313" key="1">
    <source>
        <dbReference type="EMBL" id="KAJ1531320.1"/>
    </source>
</evidence>
<dbReference type="AlphaFoldDB" id="A0AAV7Y166"/>
<dbReference type="PANTHER" id="PTHR47510">
    <property type="entry name" value="REVERSE TRANSCRIPTASE DOMAIN-CONTAINING PROTEIN"/>
    <property type="match status" value="1"/>
</dbReference>
<dbReference type="SUPFAM" id="SSF56219">
    <property type="entry name" value="DNase I-like"/>
    <property type="match status" value="1"/>
</dbReference>
<name>A0AAV7Y166_9NEOP</name>
<evidence type="ECO:0008006" key="3">
    <source>
        <dbReference type="Google" id="ProtNLM"/>
    </source>
</evidence>
<evidence type="ECO:0000313" key="2">
    <source>
        <dbReference type="Proteomes" id="UP001075354"/>
    </source>
</evidence>
<dbReference type="PANTHER" id="PTHR47510:SF3">
    <property type="entry name" value="ENDO_EXONUCLEASE_PHOSPHATASE DOMAIN-CONTAINING PROTEIN"/>
    <property type="match status" value="1"/>
</dbReference>
<sequence length="516" mass="59733">MPHPKKPDYVIVELSLADTKILVACVYRPPKAGYFDEFTEDFVSLSTDYKYHVVFGDVNAHFGSSKPCDIRDGKSVLEFLDLLSLVRVPYSDTYHVHDYHSNLDMIASSLSERLVYFNQCASGLSNHDLLTAVFSLDVPRFTPRLSTFRSFRNFNLEHFKKDIVDIPWHDMFHLQDINSKLDYFYQQVYALFDKHAPYISVKVKHKPSPWLTDELKRMIKERDKMYEKVKYSKDHILIAQFKKLKNRTKSEIRNAKVRYAYGILNNCNSSQTLWKNLKKLGVSNENNGETCKFPSSEELNAHYTAVKCQDEDLLKASIKMYENKFLNWEAQANTVRKNALAAIHGLKKHCDILPINVRKKLVETLVFPVLEYGSVVTSQMLVTCSIKLQRVQNACARLIFDLRSDCSISNYLTQLKWLNYKNRCVFASVTLLKKVICNNCPVYLADKLQFACDVRNRSVRGSHLLLRVPLHRTDMGRGAFWITGPLLWNSVPAHILTKKLYSFKSQLKNHLLASQF</sequence>
<reference evidence="1" key="1">
    <citation type="submission" date="2022-12" db="EMBL/GenBank/DDBJ databases">
        <title>Chromosome-level genome assembly of the bean flower thrips Megalurothrips usitatus.</title>
        <authorList>
            <person name="Ma L."/>
            <person name="Liu Q."/>
            <person name="Li H."/>
            <person name="Cai W."/>
        </authorList>
    </citation>
    <scope>NUCLEOTIDE SEQUENCE</scope>
    <source>
        <strain evidence="1">Cailab_2022a</strain>
    </source>
</reference>
<dbReference type="InterPro" id="IPR036691">
    <property type="entry name" value="Endo/exonu/phosph_ase_sf"/>
</dbReference>
<organism evidence="1 2">
    <name type="scientific">Megalurothrips usitatus</name>
    <name type="common">bean blossom thrips</name>
    <dbReference type="NCBI Taxonomy" id="439358"/>
    <lineage>
        <taxon>Eukaryota</taxon>
        <taxon>Metazoa</taxon>
        <taxon>Ecdysozoa</taxon>
        <taxon>Arthropoda</taxon>
        <taxon>Hexapoda</taxon>
        <taxon>Insecta</taxon>
        <taxon>Pterygota</taxon>
        <taxon>Neoptera</taxon>
        <taxon>Paraneoptera</taxon>
        <taxon>Thysanoptera</taxon>
        <taxon>Terebrantia</taxon>
        <taxon>Thripoidea</taxon>
        <taxon>Thripidae</taxon>
        <taxon>Megalurothrips</taxon>
    </lineage>
</organism>
<dbReference type="EMBL" id="JAPTSV010000001">
    <property type="protein sequence ID" value="KAJ1531320.1"/>
    <property type="molecule type" value="Genomic_DNA"/>
</dbReference>
<dbReference type="Proteomes" id="UP001075354">
    <property type="component" value="Chromosome 1"/>
</dbReference>
<protein>
    <recommendedName>
        <fullName evidence="3">Endonuclease/exonuclease/phosphatase domain-containing protein</fullName>
    </recommendedName>
</protein>
<accession>A0AAV7Y166</accession>
<dbReference type="Gene3D" id="3.60.10.10">
    <property type="entry name" value="Endonuclease/exonuclease/phosphatase"/>
    <property type="match status" value="1"/>
</dbReference>
<keyword evidence="2" id="KW-1185">Reference proteome</keyword>
<proteinExistence type="predicted"/>